<accession>A0A5C6AG83</accession>
<organism evidence="3 4">
    <name type="scientific">Botrimarina colliarenosi</name>
    <dbReference type="NCBI Taxonomy" id="2528001"/>
    <lineage>
        <taxon>Bacteria</taxon>
        <taxon>Pseudomonadati</taxon>
        <taxon>Planctomycetota</taxon>
        <taxon>Planctomycetia</taxon>
        <taxon>Pirellulales</taxon>
        <taxon>Lacipirellulaceae</taxon>
        <taxon>Botrimarina</taxon>
    </lineage>
</organism>
<comment type="caution">
    <text evidence="3">The sequence shown here is derived from an EMBL/GenBank/DDBJ whole genome shotgun (WGS) entry which is preliminary data.</text>
</comment>
<evidence type="ECO:0000256" key="2">
    <source>
        <dbReference type="SAM" id="SignalP"/>
    </source>
</evidence>
<feature type="compositionally biased region" description="Basic and acidic residues" evidence="1">
    <location>
        <begin position="135"/>
        <end position="146"/>
    </location>
</feature>
<dbReference type="EMBL" id="SJPR01000002">
    <property type="protein sequence ID" value="TWT98071.1"/>
    <property type="molecule type" value="Genomic_DNA"/>
</dbReference>
<dbReference type="Proteomes" id="UP000317421">
    <property type="component" value="Unassembled WGS sequence"/>
</dbReference>
<keyword evidence="2" id="KW-0732">Signal</keyword>
<protein>
    <recommendedName>
        <fullName evidence="5">Carboxypeptidase regulatory-like domain-containing protein</fullName>
    </recommendedName>
</protein>
<sequence length="146" mass="15624" precursor="true">MLRNSSFYPVLFLLSLASTLGCGAKQPTAYPASGKVLLNGRPASGVELIFVPDNPPESDLLVPTPRAVSDAEGRFEVSTYTGGDGAPADGYSVIAIRMSKLPEGVDPEAFNSVDELKGKYSEPDKSGLRVQIEPRTNELPDIELNR</sequence>
<reference evidence="3 4" key="1">
    <citation type="submission" date="2019-02" db="EMBL/GenBank/DDBJ databases">
        <title>Deep-cultivation of Planctomycetes and their phenomic and genomic characterization uncovers novel biology.</title>
        <authorList>
            <person name="Wiegand S."/>
            <person name="Jogler M."/>
            <person name="Boedeker C."/>
            <person name="Pinto D."/>
            <person name="Vollmers J."/>
            <person name="Rivas-Marin E."/>
            <person name="Kohn T."/>
            <person name="Peeters S.H."/>
            <person name="Heuer A."/>
            <person name="Rast P."/>
            <person name="Oberbeckmann S."/>
            <person name="Bunk B."/>
            <person name="Jeske O."/>
            <person name="Meyerdierks A."/>
            <person name="Storesund J.E."/>
            <person name="Kallscheuer N."/>
            <person name="Luecker S."/>
            <person name="Lage O.M."/>
            <person name="Pohl T."/>
            <person name="Merkel B.J."/>
            <person name="Hornburger P."/>
            <person name="Mueller R.-W."/>
            <person name="Bruemmer F."/>
            <person name="Labrenz M."/>
            <person name="Spormann A.M."/>
            <person name="Op Den Camp H."/>
            <person name="Overmann J."/>
            <person name="Amann R."/>
            <person name="Jetten M.S.M."/>
            <person name="Mascher T."/>
            <person name="Medema M.H."/>
            <person name="Devos D.P."/>
            <person name="Kaster A.-K."/>
            <person name="Ovreas L."/>
            <person name="Rohde M."/>
            <person name="Galperin M.Y."/>
            <person name="Jogler C."/>
        </authorList>
    </citation>
    <scope>NUCLEOTIDE SEQUENCE [LARGE SCALE GENOMIC DNA]</scope>
    <source>
        <strain evidence="3 4">Pla108</strain>
    </source>
</reference>
<evidence type="ECO:0000256" key="1">
    <source>
        <dbReference type="SAM" id="MobiDB-lite"/>
    </source>
</evidence>
<evidence type="ECO:0000313" key="4">
    <source>
        <dbReference type="Proteomes" id="UP000317421"/>
    </source>
</evidence>
<proteinExistence type="predicted"/>
<gene>
    <name evidence="3" type="ORF">Pla108_22270</name>
</gene>
<evidence type="ECO:0008006" key="5">
    <source>
        <dbReference type="Google" id="ProtNLM"/>
    </source>
</evidence>
<name>A0A5C6AG83_9BACT</name>
<dbReference type="AlphaFoldDB" id="A0A5C6AG83"/>
<dbReference type="PROSITE" id="PS51257">
    <property type="entry name" value="PROKAR_LIPOPROTEIN"/>
    <property type="match status" value="1"/>
</dbReference>
<feature type="compositionally biased region" description="Basic and acidic residues" evidence="1">
    <location>
        <begin position="117"/>
        <end position="127"/>
    </location>
</feature>
<feature type="region of interest" description="Disordered" evidence="1">
    <location>
        <begin position="117"/>
        <end position="146"/>
    </location>
</feature>
<feature type="chain" id="PRO_5022903959" description="Carboxypeptidase regulatory-like domain-containing protein" evidence="2">
    <location>
        <begin position="25"/>
        <end position="146"/>
    </location>
</feature>
<evidence type="ECO:0000313" key="3">
    <source>
        <dbReference type="EMBL" id="TWT98071.1"/>
    </source>
</evidence>
<feature type="signal peptide" evidence="2">
    <location>
        <begin position="1"/>
        <end position="24"/>
    </location>
</feature>
<keyword evidence="4" id="KW-1185">Reference proteome</keyword>